<name>A0A3N3DZE6_9VIBR</name>
<comment type="caution">
    <text evidence="2">The sequence shown here is derived from an EMBL/GenBank/DDBJ whole genome shotgun (WGS) entry which is preliminary data.</text>
</comment>
<evidence type="ECO:0000256" key="1">
    <source>
        <dbReference type="SAM" id="SignalP"/>
    </source>
</evidence>
<organism evidence="2 3">
    <name type="scientific">Vibrio ponticus</name>
    <dbReference type="NCBI Taxonomy" id="265668"/>
    <lineage>
        <taxon>Bacteria</taxon>
        <taxon>Pseudomonadati</taxon>
        <taxon>Pseudomonadota</taxon>
        <taxon>Gammaproteobacteria</taxon>
        <taxon>Vibrionales</taxon>
        <taxon>Vibrionaceae</taxon>
        <taxon>Vibrio</taxon>
    </lineage>
</organism>
<sequence>MKNLVKVVAASAIALSTSNVIASNTASTTFNASIQVVQALEIAKTQDLTFPTVYSTQTGKVTVNAADATAAVFTVTGEENNTVRVDVASTNVTNGSESYALSFLTDSTLTISGNTELRIGGEVDFLNNGPIPSGTYTANAINVQVTYQ</sequence>
<evidence type="ECO:0000313" key="3">
    <source>
        <dbReference type="Proteomes" id="UP000278792"/>
    </source>
</evidence>
<evidence type="ECO:0000313" key="2">
    <source>
        <dbReference type="EMBL" id="ROV59746.1"/>
    </source>
</evidence>
<feature type="signal peptide" evidence="1">
    <location>
        <begin position="1"/>
        <end position="22"/>
    </location>
</feature>
<gene>
    <name evidence="2" type="ORF">EGH82_12255</name>
</gene>
<dbReference type="AlphaFoldDB" id="A0A3N3DZE6"/>
<keyword evidence="1" id="KW-0732">Signal</keyword>
<dbReference type="EMBL" id="RKIK01000033">
    <property type="protein sequence ID" value="ROV59746.1"/>
    <property type="molecule type" value="Genomic_DNA"/>
</dbReference>
<feature type="chain" id="PRO_5018288786" evidence="1">
    <location>
        <begin position="23"/>
        <end position="148"/>
    </location>
</feature>
<accession>A0A3N3DZE6</accession>
<dbReference type="RefSeq" id="WP_123782293.1">
    <property type="nucleotide sequence ID" value="NZ_RKIK01000033.1"/>
</dbReference>
<dbReference type="Proteomes" id="UP000278792">
    <property type="component" value="Unassembled WGS sequence"/>
</dbReference>
<dbReference type="InterPro" id="IPR025514">
    <property type="entry name" value="DUF4402"/>
</dbReference>
<dbReference type="Pfam" id="PF14352">
    <property type="entry name" value="DUF4402"/>
    <property type="match status" value="1"/>
</dbReference>
<protein>
    <submittedName>
        <fullName evidence="2">DUF4402 domain-containing protein</fullName>
    </submittedName>
</protein>
<proteinExistence type="predicted"/>
<reference evidence="2 3" key="1">
    <citation type="submission" date="2018-11" db="EMBL/GenBank/DDBJ databases">
        <title>Vibrio ponticus strain CAIM 1751 pathogenic for the snapper Lutjanus guttatus.</title>
        <authorList>
            <person name="Soto-Rodriguez S."/>
            <person name="Lozano-Olvera R."/>
            <person name="Gomez-Gil B."/>
        </authorList>
    </citation>
    <scope>NUCLEOTIDE SEQUENCE [LARGE SCALE GENOMIC DNA]</scope>
    <source>
        <strain evidence="2 3">CAIM 1751</strain>
    </source>
</reference>